<protein>
    <submittedName>
        <fullName evidence="2">Uncharacterized protein</fullName>
    </submittedName>
</protein>
<feature type="region of interest" description="Disordered" evidence="1">
    <location>
        <begin position="141"/>
        <end position="166"/>
    </location>
</feature>
<gene>
    <name evidence="2" type="ORF">CSUB01_10892</name>
</gene>
<dbReference type="AlphaFoldDB" id="A0A066XAC1"/>
<evidence type="ECO:0000256" key="1">
    <source>
        <dbReference type="SAM" id="MobiDB-lite"/>
    </source>
</evidence>
<sequence>MIAYLDHEYLPGDRRACWRPVTISDPTRDPYLVALLIALAQSQRRNLQRARKGTRKGTRGPAAINFQVHIFLGDALDKTRLLVYTAEIPVVALNRLADSQWTPQNPTGFVVHTTEVPFEPYLTFLKRLVQATFPNVAQVSPALPPRKRRRSSEASPVESCKVARVK</sequence>
<dbReference type="Proteomes" id="UP000027238">
    <property type="component" value="Unassembled WGS sequence"/>
</dbReference>
<comment type="caution">
    <text evidence="2">The sequence shown here is derived from an EMBL/GenBank/DDBJ whole genome shotgun (WGS) entry which is preliminary data.</text>
</comment>
<dbReference type="OrthoDB" id="4846517at2759"/>
<name>A0A066XAC1_COLSU</name>
<evidence type="ECO:0000313" key="3">
    <source>
        <dbReference type="Proteomes" id="UP000027238"/>
    </source>
</evidence>
<accession>A0A066XAC1</accession>
<dbReference type="EMBL" id="JMSE01001278">
    <property type="protein sequence ID" value="KDN62975.1"/>
    <property type="molecule type" value="Genomic_DNA"/>
</dbReference>
<dbReference type="STRING" id="1173701.A0A066XAC1"/>
<proteinExistence type="predicted"/>
<keyword evidence="3" id="KW-1185">Reference proteome</keyword>
<organism evidence="2 3">
    <name type="scientific">Colletotrichum sublineola</name>
    <name type="common">Sorghum anthracnose fungus</name>
    <dbReference type="NCBI Taxonomy" id="1173701"/>
    <lineage>
        <taxon>Eukaryota</taxon>
        <taxon>Fungi</taxon>
        <taxon>Dikarya</taxon>
        <taxon>Ascomycota</taxon>
        <taxon>Pezizomycotina</taxon>
        <taxon>Sordariomycetes</taxon>
        <taxon>Hypocreomycetidae</taxon>
        <taxon>Glomerellales</taxon>
        <taxon>Glomerellaceae</taxon>
        <taxon>Colletotrichum</taxon>
        <taxon>Colletotrichum graminicola species complex</taxon>
    </lineage>
</organism>
<evidence type="ECO:0000313" key="2">
    <source>
        <dbReference type="EMBL" id="KDN62975.1"/>
    </source>
</evidence>
<dbReference type="HOGENOM" id="CLU_1602611_0_0_1"/>
<reference evidence="3" key="1">
    <citation type="journal article" date="2014" name="Genome Announc.">
        <title>Draft genome sequence of Colletotrichum sublineola, a destructive pathogen of cultivated sorghum.</title>
        <authorList>
            <person name="Baroncelli R."/>
            <person name="Sanz-Martin J.M."/>
            <person name="Rech G.E."/>
            <person name="Sukno S.A."/>
            <person name="Thon M.R."/>
        </authorList>
    </citation>
    <scope>NUCLEOTIDE SEQUENCE [LARGE SCALE GENOMIC DNA]</scope>
    <source>
        <strain evidence="3">TX430BB</strain>
    </source>
</reference>